<feature type="compositionally biased region" description="Polar residues" evidence="1">
    <location>
        <begin position="30"/>
        <end position="42"/>
    </location>
</feature>
<dbReference type="Proteomes" id="UP000562395">
    <property type="component" value="Unassembled WGS sequence"/>
</dbReference>
<sequence>MKLVLSGTAGHVLSGTADSSYQEPGCLGNPQKSARNRLPSNHPNREEYYIFFLTGRVPVENTVPNRSTGAAAHAVSRLDRAMGSRLP</sequence>
<feature type="region of interest" description="Disordered" evidence="1">
    <location>
        <begin position="13"/>
        <end position="42"/>
    </location>
</feature>
<dbReference type="EMBL" id="JACICY010000021">
    <property type="protein sequence ID" value="MBB3862748.1"/>
    <property type="molecule type" value="Genomic_DNA"/>
</dbReference>
<reference evidence="2 3" key="1">
    <citation type="submission" date="2020-08" db="EMBL/GenBank/DDBJ databases">
        <title>Genomic Encyclopedia of Type Strains, Phase IV (KMG-IV): sequencing the most valuable type-strain genomes for metagenomic binning, comparative biology and taxonomic classification.</title>
        <authorList>
            <person name="Goeker M."/>
        </authorList>
    </citation>
    <scope>NUCLEOTIDE SEQUENCE [LARGE SCALE GENOMIC DNA]</scope>
    <source>
        <strain evidence="2 3">DSM 14552</strain>
    </source>
</reference>
<keyword evidence="3" id="KW-1185">Reference proteome</keyword>
<comment type="caution">
    <text evidence="2">The sequence shown here is derived from an EMBL/GenBank/DDBJ whole genome shotgun (WGS) entry which is preliminary data.</text>
</comment>
<organism evidence="2 3">
    <name type="scientific">Novosphingobium hassiacum</name>
    <dbReference type="NCBI Taxonomy" id="173676"/>
    <lineage>
        <taxon>Bacteria</taxon>
        <taxon>Pseudomonadati</taxon>
        <taxon>Pseudomonadota</taxon>
        <taxon>Alphaproteobacteria</taxon>
        <taxon>Sphingomonadales</taxon>
        <taxon>Sphingomonadaceae</taxon>
        <taxon>Novosphingobium</taxon>
    </lineage>
</organism>
<gene>
    <name evidence="2" type="ORF">GGQ88_004050</name>
</gene>
<evidence type="ECO:0000256" key="1">
    <source>
        <dbReference type="SAM" id="MobiDB-lite"/>
    </source>
</evidence>
<feature type="compositionally biased region" description="Basic and acidic residues" evidence="1">
    <location>
        <begin position="76"/>
        <end position="87"/>
    </location>
</feature>
<protein>
    <submittedName>
        <fullName evidence="2">Uncharacterized protein</fullName>
    </submittedName>
</protein>
<accession>A0A7W5ZZ62</accession>
<evidence type="ECO:0000313" key="3">
    <source>
        <dbReference type="Proteomes" id="UP000562395"/>
    </source>
</evidence>
<proteinExistence type="predicted"/>
<evidence type="ECO:0000313" key="2">
    <source>
        <dbReference type="EMBL" id="MBB3862748.1"/>
    </source>
</evidence>
<feature type="region of interest" description="Disordered" evidence="1">
    <location>
        <begin position="67"/>
        <end position="87"/>
    </location>
</feature>
<dbReference type="AlphaFoldDB" id="A0A7W5ZZ62"/>
<name>A0A7W5ZZ62_9SPHN</name>